<dbReference type="PANTHER" id="PTHR15497">
    <property type="entry name" value="3-HYDROXYANTHRANILATE 3,4-DIOXYGENASE"/>
    <property type="match status" value="1"/>
</dbReference>
<evidence type="ECO:0000256" key="3">
    <source>
        <dbReference type="ARBA" id="ARBA00022723"/>
    </source>
</evidence>
<dbReference type="CDD" id="cd06123">
    <property type="entry name" value="cupin_HAO"/>
    <property type="match status" value="1"/>
</dbReference>
<evidence type="ECO:0000256" key="5">
    <source>
        <dbReference type="ARBA" id="ARBA00023002"/>
    </source>
</evidence>
<feature type="binding site" evidence="7">
    <location>
        <position position="46"/>
    </location>
    <ligand>
        <name>O2</name>
        <dbReference type="ChEBI" id="CHEBI:15379"/>
    </ligand>
</feature>
<dbReference type="PANTHER" id="PTHR15497:SF1">
    <property type="entry name" value="3-HYDROXYANTHRANILATE 3,4-DIOXYGENASE"/>
    <property type="match status" value="1"/>
</dbReference>
<feature type="binding site" evidence="7">
    <location>
        <position position="56"/>
    </location>
    <ligand>
        <name>substrate</name>
    </ligand>
</feature>
<feature type="binding site" evidence="7">
    <location>
        <position position="163"/>
    </location>
    <ligand>
        <name>Fe cation</name>
        <dbReference type="ChEBI" id="CHEBI:24875"/>
        <label>2</label>
    </ligand>
</feature>
<dbReference type="InterPro" id="IPR010329">
    <property type="entry name" value="3hydroanth_dOase"/>
</dbReference>
<evidence type="ECO:0000313" key="8">
    <source>
        <dbReference type="EMBL" id="PKQ70931.1"/>
    </source>
</evidence>
<feature type="binding site" evidence="7">
    <location>
        <position position="50"/>
    </location>
    <ligand>
        <name>Fe cation</name>
        <dbReference type="ChEBI" id="CHEBI:24875"/>
        <label>1</label>
        <note>catalytic</note>
    </ligand>
</feature>
<dbReference type="InterPro" id="IPR014710">
    <property type="entry name" value="RmlC-like_jellyroll"/>
</dbReference>
<dbReference type="OrthoDB" id="5002379at2"/>
<comment type="cofactor">
    <cofactor evidence="7">
        <name>Fe(2+)</name>
        <dbReference type="ChEBI" id="CHEBI:29033"/>
    </cofactor>
    <text evidence="7">Binds 2 Fe(2+) ions per subunit.</text>
</comment>
<proteinExistence type="inferred from homology"/>
<comment type="caution">
    <text evidence="8">The sequence shown here is derived from an EMBL/GenBank/DDBJ whole genome shotgun (WGS) entry which is preliminary data.</text>
</comment>
<evidence type="ECO:0000313" key="9">
    <source>
        <dbReference type="Proteomes" id="UP000233387"/>
    </source>
</evidence>
<name>A0A2N3IKW7_9BACT</name>
<dbReference type="RefSeq" id="WP_101357331.1">
    <property type="nucleotide sequence ID" value="NZ_NKXO01000001.1"/>
</dbReference>
<dbReference type="NCBIfam" id="TIGR03037">
    <property type="entry name" value="anthran_nbaC"/>
    <property type="match status" value="1"/>
</dbReference>
<comment type="function">
    <text evidence="1 7">Catalyzes the oxidative ring opening of 3-hydroxyanthranilate to 2-amino-3-carboxymuconate semialdehyde, which spontaneously cyclizes to quinolinate.</text>
</comment>
<keyword evidence="4 7" id="KW-0223">Dioxygenase</keyword>
<comment type="catalytic activity">
    <reaction evidence="7">
        <text>3-hydroxyanthranilate + O2 = (2Z,4Z)-2-amino-3-carboxymuconate 6-semialdehyde</text>
        <dbReference type="Rhea" id="RHEA:17953"/>
        <dbReference type="ChEBI" id="CHEBI:15379"/>
        <dbReference type="ChEBI" id="CHEBI:36559"/>
        <dbReference type="ChEBI" id="CHEBI:77612"/>
        <dbReference type="EC" id="1.13.11.6"/>
    </reaction>
</comment>
<evidence type="ECO:0000256" key="1">
    <source>
        <dbReference type="ARBA" id="ARBA00002752"/>
    </source>
</evidence>
<evidence type="ECO:0000256" key="7">
    <source>
        <dbReference type="HAMAP-Rule" id="MF_00825"/>
    </source>
</evidence>
<dbReference type="GO" id="GO:0000334">
    <property type="term" value="F:3-hydroxyanthranilate 3,4-dioxygenase activity"/>
    <property type="evidence" value="ECO:0007669"/>
    <property type="project" value="UniProtKB-UniRule"/>
</dbReference>
<comment type="similarity">
    <text evidence="7">Belongs to the 3-HAO family.</text>
</comment>
<feature type="binding site" evidence="7">
    <location>
        <position position="123"/>
    </location>
    <ligand>
        <name>Fe cation</name>
        <dbReference type="ChEBI" id="CHEBI:24875"/>
        <label>2</label>
    </ligand>
</feature>
<evidence type="ECO:0000256" key="4">
    <source>
        <dbReference type="ARBA" id="ARBA00022964"/>
    </source>
</evidence>
<dbReference type="GO" id="GO:0006569">
    <property type="term" value="P:L-tryptophan catabolic process"/>
    <property type="evidence" value="ECO:0007669"/>
    <property type="project" value="UniProtKB-UniRule"/>
</dbReference>
<feature type="binding site" evidence="7">
    <location>
        <position position="94"/>
    </location>
    <ligand>
        <name>Fe cation</name>
        <dbReference type="ChEBI" id="CHEBI:24875"/>
        <label>1</label>
        <note>catalytic</note>
    </ligand>
</feature>
<reference evidence="8 9" key="1">
    <citation type="submission" date="2017-06" db="EMBL/GenBank/DDBJ databases">
        <title>Raineya orbicola gen. nov., sp. nov. a slightly thermophilic bacterium of the phylum Bacteroidetes and the description of Raineyaceae fam. nov.</title>
        <authorList>
            <person name="Albuquerque L."/>
            <person name="Polonia A.R.M."/>
            <person name="Barroso C."/>
            <person name="Froufe H.J.C."/>
            <person name="Lage O."/>
            <person name="Lobo-Da-Cunha A."/>
            <person name="Egas C."/>
            <person name="Da Costa M.S."/>
        </authorList>
    </citation>
    <scope>NUCLEOTIDE SEQUENCE [LARGE SCALE GENOMIC DNA]</scope>
    <source>
        <strain evidence="8 9">SPSPC-11</strain>
    </source>
</reference>
<comment type="pathway">
    <text evidence="7">Cofactor biosynthesis; NAD(+) biosynthesis; quinolinate from L-kynurenine: step 3/3.</text>
</comment>
<dbReference type="SUPFAM" id="SSF51182">
    <property type="entry name" value="RmlC-like cupins"/>
    <property type="match status" value="1"/>
</dbReference>
<dbReference type="Gene3D" id="2.60.120.10">
    <property type="entry name" value="Jelly Rolls"/>
    <property type="match status" value="1"/>
</dbReference>
<dbReference type="GO" id="GO:0043420">
    <property type="term" value="P:anthranilate metabolic process"/>
    <property type="evidence" value="ECO:0007669"/>
    <property type="project" value="UniProtKB-UniRule"/>
</dbReference>
<accession>A0A2N3IKW7</accession>
<organism evidence="8 9">
    <name type="scientific">Raineya orbicola</name>
    <dbReference type="NCBI Taxonomy" id="2016530"/>
    <lineage>
        <taxon>Bacteria</taxon>
        <taxon>Pseudomonadati</taxon>
        <taxon>Bacteroidota</taxon>
        <taxon>Cytophagia</taxon>
        <taxon>Cytophagales</taxon>
        <taxon>Raineyaceae</taxon>
        <taxon>Raineya</taxon>
    </lineage>
</organism>
<dbReference type="HAMAP" id="MF_00825">
    <property type="entry name" value="3_HAO"/>
    <property type="match status" value="1"/>
</dbReference>
<keyword evidence="5 7" id="KW-0560">Oxidoreductase</keyword>
<dbReference type="InterPro" id="IPR011051">
    <property type="entry name" value="RmlC_Cupin_sf"/>
</dbReference>
<feature type="binding site" evidence="7">
    <location>
        <position position="160"/>
    </location>
    <ligand>
        <name>Fe cation</name>
        <dbReference type="ChEBI" id="CHEBI:24875"/>
        <label>2</label>
    </ligand>
</feature>
<keyword evidence="6 7" id="KW-0408">Iron</keyword>
<dbReference type="Pfam" id="PF06052">
    <property type="entry name" value="3-HAO"/>
    <property type="match status" value="1"/>
</dbReference>
<dbReference type="GO" id="GO:0008198">
    <property type="term" value="F:ferrous iron binding"/>
    <property type="evidence" value="ECO:0007669"/>
    <property type="project" value="UniProtKB-UniRule"/>
</dbReference>
<dbReference type="Proteomes" id="UP000233387">
    <property type="component" value="Unassembled WGS sequence"/>
</dbReference>
<evidence type="ECO:0000256" key="6">
    <source>
        <dbReference type="ARBA" id="ARBA00023004"/>
    </source>
</evidence>
<dbReference type="UniPathway" id="UPA00253">
    <property type="reaction ID" value="UER00330"/>
</dbReference>
<dbReference type="EMBL" id="NKXO01000001">
    <property type="protein sequence ID" value="PKQ70931.1"/>
    <property type="molecule type" value="Genomic_DNA"/>
</dbReference>
<dbReference type="NCBIfam" id="NF009763">
    <property type="entry name" value="PRK13264.1"/>
    <property type="match status" value="1"/>
</dbReference>
<sequence length="175" mass="20337">MVSINVQNLLKWVEENKDFLKPPVCNKEVYPGGDMIVMIVGGPNERKDYHYNETPEFFYQIKGDMTLKIIENGEFKDIVIREGEIYLLNAKIPHSPQRPAGTIGLVIEERRKPQDTDGFQWYCDNCGNKLYDEYFKLTNIEKQLPEVFAKFNNNPDLHKCSRCGHILQIPQKKTA</sequence>
<dbReference type="AlphaFoldDB" id="A0A2N3IKW7"/>
<dbReference type="EC" id="1.13.11.6" evidence="7"/>
<keyword evidence="2 7" id="KW-0662">Pyridine nucleotide biosynthesis</keyword>
<feature type="binding site" evidence="7">
    <location>
        <position position="126"/>
    </location>
    <ligand>
        <name>Fe cation</name>
        <dbReference type="ChEBI" id="CHEBI:24875"/>
        <label>2</label>
    </ligand>
</feature>
<keyword evidence="3 7" id="KW-0479">Metal-binding</keyword>
<dbReference type="GO" id="GO:0009435">
    <property type="term" value="P:NAD+ biosynthetic process"/>
    <property type="evidence" value="ECO:0007669"/>
    <property type="project" value="UniProtKB-UniPathway"/>
</dbReference>
<gene>
    <name evidence="7" type="primary">nbaC</name>
    <name evidence="8" type="ORF">Rain11_0072</name>
</gene>
<keyword evidence="9" id="KW-1185">Reference proteome</keyword>
<feature type="binding site" evidence="7">
    <location>
        <position position="56"/>
    </location>
    <ligand>
        <name>Fe cation</name>
        <dbReference type="ChEBI" id="CHEBI:24875"/>
        <label>1</label>
        <note>catalytic</note>
    </ligand>
</feature>
<protein>
    <recommendedName>
        <fullName evidence="7">3-hydroxyanthranilate 3,4-dioxygenase</fullName>
        <ecNumber evidence="7">1.13.11.6</ecNumber>
    </recommendedName>
    <alternativeName>
        <fullName evidence="7">3-hydroxyanthranilate oxygenase</fullName>
        <shortName evidence="7">3-HAO</shortName>
    </alternativeName>
    <alternativeName>
        <fullName evidence="7">3-hydroxyanthranilic acid dioxygenase</fullName>
        <shortName evidence="7">HAD</shortName>
    </alternativeName>
</protein>
<dbReference type="GO" id="GO:0019805">
    <property type="term" value="P:quinolinate biosynthetic process"/>
    <property type="evidence" value="ECO:0007669"/>
    <property type="project" value="UniProtKB-UniRule"/>
</dbReference>
<feature type="binding site" evidence="7">
    <location>
        <position position="108"/>
    </location>
    <ligand>
        <name>substrate</name>
    </ligand>
</feature>
<feature type="binding site" evidence="7">
    <location>
        <position position="98"/>
    </location>
    <ligand>
        <name>substrate</name>
    </ligand>
</feature>
<evidence type="ECO:0000256" key="2">
    <source>
        <dbReference type="ARBA" id="ARBA00022642"/>
    </source>
</evidence>